<feature type="compositionally biased region" description="Polar residues" evidence="1">
    <location>
        <begin position="497"/>
        <end position="511"/>
    </location>
</feature>
<proteinExistence type="predicted"/>
<feature type="compositionally biased region" description="Polar residues" evidence="1">
    <location>
        <begin position="877"/>
        <end position="896"/>
    </location>
</feature>
<feature type="compositionally biased region" description="Low complexity" evidence="1">
    <location>
        <begin position="282"/>
        <end position="291"/>
    </location>
</feature>
<evidence type="ECO:0000313" key="3">
    <source>
        <dbReference type="Proteomes" id="UP001286313"/>
    </source>
</evidence>
<feature type="compositionally biased region" description="Basic and acidic residues" evidence="1">
    <location>
        <begin position="7"/>
        <end position="26"/>
    </location>
</feature>
<feature type="region of interest" description="Disordered" evidence="1">
    <location>
        <begin position="1"/>
        <end position="26"/>
    </location>
</feature>
<feature type="compositionally biased region" description="Basic and acidic residues" evidence="1">
    <location>
        <begin position="1417"/>
        <end position="1427"/>
    </location>
</feature>
<accession>A0AAE1KIP6</accession>
<feature type="compositionally biased region" description="Low complexity" evidence="1">
    <location>
        <begin position="524"/>
        <end position="544"/>
    </location>
</feature>
<feature type="compositionally biased region" description="Low complexity" evidence="1">
    <location>
        <begin position="579"/>
        <end position="591"/>
    </location>
</feature>
<evidence type="ECO:0000313" key="2">
    <source>
        <dbReference type="EMBL" id="KAK3876501.1"/>
    </source>
</evidence>
<name>A0AAE1KIP6_PETCI</name>
<protein>
    <submittedName>
        <fullName evidence="2">Uncharacterized protein</fullName>
    </submittedName>
</protein>
<feature type="region of interest" description="Disordered" evidence="1">
    <location>
        <begin position="57"/>
        <end position="80"/>
    </location>
</feature>
<feature type="compositionally biased region" description="Polar residues" evidence="1">
    <location>
        <begin position="474"/>
        <end position="483"/>
    </location>
</feature>
<evidence type="ECO:0000256" key="1">
    <source>
        <dbReference type="SAM" id="MobiDB-lite"/>
    </source>
</evidence>
<feature type="compositionally biased region" description="Polar residues" evidence="1">
    <location>
        <begin position="554"/>
        <end position="564"/>
    </location>
</feature>
<feature type="region of interest" description="Disordered" evidence="1">
    <location>
        <begin position="1096"/>
        <end position="1124"/>
    </location>
</feature>
<keyword evidence="3" id="KW-1185">Reference proteome</keyword>
<dbReference type="Proteomes" id="UP001286313">
    <property type="component" value="Unassembled WGS sequence"/>
</dbReference>
<feature type="region of interest" description="Disordered" evidence="1">
    <location>
        <begin position="875"/>
        <end position="896"/>
    </location>
</feature>
<organism evidence="2 3">
    <name type="scientific">Petrolisthes cinctipes</name>
    <name type="common">Flat porcelain crab</name>
    <dbReference type="NCBI Taxonomy" id="88211"/>
    <lineage>
        <taxon>Eukaryota</taxon>
        <taxon>Metazoa</taxon>
        <taxon>Ecdysozoa</taxon>
        <taxon>Arthropoda</taxon>
        <taxon>Crustacea</taxon>
        <taxon>Multicrustacea</taxon>
        <taxon>Malacostraca</taxon>
        <taxon>Eumalacostraca</taxon>
        <taxon>Eucarida</taxon>
        <taxon>Decapoda</taxon>
        <taxon>Pleocyemata</taxon>
        <taxon>Anomura</taxon>
        <taxon>Galatheoidea</taxon>
        <taxon>Porcellanidae</taxon>
        <taxon>Petrolisthes</taxon>
    </lineage>
</organism>
<reference evidence="2" key="1">
    <citation type="submission" date="2023-10" db="EMBL/GenBank/DDBJ databases">
        <title>Genome assemblies of two species of porcelain crab, Petrolisthes cinctipes and Petrolisthes manimaculis (Anomura: Porcellanidae).</title>
        <authorList>
            <person name="Angst P."/>
        </authorList>
    </citation>
    <scope>NUCLEOTIDE SEQUENCE</scope>
    <source>
        <strain evidence="2">PB745_01</strain>
        <tissue evidence="2">Gill</tissue>
    </source>
</reference>
<feature type="region of interest" description="Disordered" evidence="1">
    <location>
        <begin position="311"/>
        <end position="331"/>
    </location>
</feature>
<feature type="region of interest" description="Disordered" evidence="1">
    <location>
        <begin position="271"/>
        <end position="291"/>
    </location>
</feature>
<gene>
    <name evidence="2" type="ORF">Pcinc_018715</name>
</gene>
<feature type="region of interest" description="Disordered" evidence="1">
    <location>
        <begin position="1158"/>
        <end position="1294"/>
    </location>
</feature>
<comment type="caution">
    <text evidence="2">The sequence shown here is derived from an EMBL/GenBank/DDBJ whole genome shotgun (WGS) entry which is preliminary data.</text>
</comment>
<feature type="region of interest" description="Disordered" evidence="1">
    <location>
        <begin position="1406"/>
        <end position="1427"/>
    </location>
</feature>
<feature type="region of interest" description="Disordered" evidence="1">
    <location>
        <begin position="210"/>
        <end position="250"/>
    </location>
</feature>
<sequence length="1427" mass="160623">MAGGDDSISKLDAPKSQAHEENDEKVKLKEVKEYSLALYRHLQEQLKSRQLSIPRRRLKRRRVTRQTTSTDMYSREPRDLGSGFSIERMLSRGANFVPPVDPKKLRAALDKLLQLADSQKKKGYSYLKPSGPAVRYSKEEYEELNSGDDKDVSLELVTRSTQRVTPEKLQNIESFGFDASLPSEEDDADNNNPFFNPELQITGSLTPYAQAKQGYLPPPVPVDTLARNPSLRRPLDNQRPSRGGDSRYPDGHICPFIDSDEEISLPTVPTRPNIPELDLGQTATTTPTTPATITTVPTTTIKRPGIIKIPGFVPTTSSPVSTEPPSPPRSTPIINEYFDDEFTDVDDYEYDYIDDNIKGGVDPGLKRTVKGVSLTPQNTNNANFNDDQRVIILVEPQGTDNNNRDRVATFFATGERSNASLRNSTRSDQENNNLRTIIVVGNDGSDIPRPIGPTITSSPIILVGPGAKKFQRGNLKNQQVSKDTNGERNPVILVDENTGNGKQTQRQQRPNQEGKKTVILVNENPGNGRQTQRQQRPNQNDQRTVILVDENPENGKQTQRQQRPNQEDQRTVILVDENPGNGRQTQRQQRPNQDDQRTVILVDENPGTGRQTQRQQRPSQEDQRTVIVIDENGGSTRKILRQRRPQGERNAFILVNENPDNIRQKDRPRQEEVDTVIVIDEDTANGRRKQKPRPDDPRTVTLVDENTGNERQILRQQRPSQEEKIQTLIVVDEEDGNVRQKQRPRQEQQTVIVIDEDSAITGKTRRPTQEQNTVILVGEKSGNARQTSRLTEDGRTAVILVDENSSNARKNTRPREDERQAVILVNEKSGNVGQTQRPQDEEKTLILVDESQGNGRERLRLRWKQSTSKTFILLDGRTSTADEGQQDNSNPRGRKVNSQTVIIVDDGGVDGKVAETATLIDDDITDDFKLGAFSKVQVAPQERDGGQTLLLIQPERLSDWKEVILIEDEDDAGDGFRNGQSGSRQRRNEHKAILLIQNDGDSNGKGVLLIEGDGSGGSTRNRFNEGNRGSILRGNGRKTFTVVQPNGAVNNQGSQSGKTYNQTVILLVESEDGKYENIGEGVLEENDDRVILLVEPDEGPKPFNRPSVNTLGRNPTNIQSPFSAPPLFRPSIGLTKNTFIPRNNLGFENLGQPLNLNFNPRTTPDAGPLLARTRRLRSRRRFPSQDYVSIQEHQARLVENGPEPRNRGLRRGRQRLGGGRRRDSSSEYGSVIRDRRRESSGEYGTGLRDRRRGNRERSSPRQEFLGRSPEVTPGQNPYINLREPSSGRELRVPDYVPEFPTGQRSLLRNGREFPGIVPSDLVGARREEDSLRFSPDAREFGTSGRAFELNGPQAWQSKERGRDEFAWSPHFPSYFGSPLYPSSRQPRERPIPEKITELRHAIEAKADAWTHAGLQRTRPEFRRQRRA</sequence>
<feature type="compositionally biased region" description="Polar residues" evidence="1">
    <location>
        <begin position="1106"/>
        <end position="1122"/>
    </location>
</feature>
<dbReference type="EMBL" id="JAWQEG010001812">
    <property type="protein sequence ID" value="KAK3876501.1"/>
    <property type="molecule type" value="Genomic_DNA"/>
</dbReference>
<feature type="region of interest" description="Disordered" evidence="1">
    <location>
        <begin position="471"/>
        <end position="623"/>
    </location>
</feature>
<feature type="compositionally biased region" description="Basic residues" evidence="1">
    <location>
        <begin position="1172"/>
        <end position="1182"/>
    </location>
</feature>